<dbReference type="RefSeq" id="WP_208155189.1">
    <property type="nucleotide sequence ID" value="NZ_JAGEVF010000013.1"/>
</dbReference>
<evidence type="ECO:0000313" key="3">
    <source>
        <dbReference type="EMBL" id="MBO3117833.1"/>
    </source>
</evidence>
<dbReference type="InterPro" id="IPR026444">
    <property type="entry name" value="Secre_tail"/>
</dbReference>
<keyword evidence="4" id="KW-1185">Reference proteome</keyword>
<comment type="caution">
    <text evidence="3">The sequence shown here is derived from an EMBL/GenBank/DDBJ whole genome shotgun (WGS) entry which is preliminary data.</text>
</comment>
<dbReference type="NCBIfam" id="TIGR04183">
    <property type="entry name" value="Por_Secre_tail"/>
    <property type="match status" value="1"/>
</dbReference>
<name>A0ABS3T512_9FLAO</name>
<feature type="chain" id="PRO_5045992329" evidence="2">
    <location>
        <begin position="20"/>
        <end position="302"/>
    </location>
</feature>
<protein>
    <submittedName>
        <fullName evidence="3">T9SS type A sorting domain-containing protein</fullName>
    </submittedName>
</protein>
<dbReference type="EMBL" id="JAGEVF010000013">
    <property type="protein sequence ID" value="MBO3117833.1"/>
    <property type="molecule type" value="Genomic_DNA"/>
</dbReference>
<evidence type="ECO:0000313" key="4">
    <source>
        <dbReference type="Proteomes" id="UP000676776"/>
    </source>
</evidence>
<feature type="signal peptide" evidence="2">
    <location>
        <begin position="1"/>
        <end position="19"/>
    </location>
</feature>
<dbReference type="Proteomes" id="UP000676776">
    <property type="component" value="Unassembled WGS sequence"/>
</dbReference>
<gene>
    <name evidence="3" type="ORF">J4050_13835</name>
</gene>
<keyword evidence="1 2" id="KW-0732">Signal</keyword>
<sequence>MMKNYFFALLFSISLSLTAQINYSGNGNTGFGGPVGQSSLSIDDDGTTITFTLTKGGGDFNDALVLYLDTGAAGRNVIDSEVNDNNDPLRVAISNGDSSGTASDVTFASGFETFYAIGISSDFIGLFSIPATGPVGNNGLGFEKTLVGFPAFNTTDPIITFTLDWSDIGLTNTDSFDFVGLYLSGTAFNSDEAYGDGIAPGATGGTNVAFSNFLTYSQSLGLESTSFEDVKIMSKNKTISIFGIDDRASVALFNILGQSVFSVENIDLFDGKTFQFNELKSGIYLLRLNVYGETKTFKVLLD</sequence>
<evidence type="ECO:0000256" key="2">
    <source>
        <dbReference type="SAM" id="SignalP"/>
    </source>
</evidence>
<accession>A0ABS3T512</accession>
<organism evidence="3 4">
    <name type="scientific">Winogradskyella pelagia</name>
    <dbReference type="NCBI Taxonomy" id="2819984"/>
    <lineage>
        <taxon>Bacteria</taxon>
        <taxon>Pseudomonadati</taxon>
        <taxon>Bacteroidota</taxon>
        <taxon>Flavobacteriia</taxon>
        <taxon>Flavobacteriales</taxon>
        <taxon>Flavobacteriaceae</taxon>
        <taxon>Winogradskyella</taxon>
    </lineage>
</organism>
<evidence type="ECO:0000256" key="1">
    <source>
        <dbReference type="ARBA" id="ARBA00022729"/>
    </source>
</evidence>
<reference evidence="3 4" key="1">
    <citation type="submission" date="2021-03" db="EMBL/GenBank/DDBJ databases">
        <title>Winogradskyella sp. nov., isolated from costal sediment.</title>
        <authorList>
            <person name="Gao C."/>
        </authorList>
    </citation>
    <scope>NUCLEOTIDE SEQUENCE [LARGE SCALE GENOMIC DNA]</scope>
    <source>
        <strain evidence="3 4">DF17</strain>
    </source>
</reference>
<proteinExistence type="predicted"/>